<dbReference type="EMBL" id="AZGZ01000036">
    <property type="protein sequence ID" value="KZZ87246.1"/>
    <property type="molecule type" value="Genomic_DNA"/>
</dbReference>
<reference evidence="2 3" key="1">
    <citation type="journal article" date="2016" name="Genome Biol. Evol.">
        <title>Divergent and convergent evolution of fungal pathogenicity.</title>
        <authorList>
            <person name="Shang Y."/>
            <person name="Xiao G."/>
            <person name="Zheng P."/>
            <person name="Cen K."/>
            <person name="Zhan S."/>
            <person name="Wang C."/>
        </authorList>
    </citation>
    <scope>NUCLEOTIDE SEQUENCE [LARGE SCALE GENOMIC DNA]</scope>
    <source>
        <strain evidence="2 3">ARSEF 7405</strain>
    </source>
</reference>
<keyword evidence="3" id="KW-1185">Reference proteome</keyword>
<protein>
    <submittedName>
        <fullName evidence="2">Uncharacterized protein</fullName>
    </submittedName>
</protein>
<keyword evidence="1" id="KW-0472">Membrane</keyword>
<proteinExistence type="predicted"/>
<gene>
    <name evidence="2" type="ORF">AAP_05770</name>
</gene>
<comment type="caution">
    <text evidence="2">The sequence shown here is derived from an EMBL/GenBank/DDBJ whole genome shotgun (WGS) entry which is preliminary data.</text>
</comment>
<dbReference type="AlphaFoldDB" id="A0A167V9U7"/>
<sequence length="190" mass="22713">MSIPKNRSVWDLVYSSTRWRLSGCSIFTILMYLTFVAFPIYKDVMVHLAPQNGLRRKSPYQRRRLARRTLLRSLFGRTVHFYLNLFLRIIYQEIFPMSFRRSPSSKRTIFEEVSWDAAYKELFSTVFFSYVAHLILEKVVRPRPTLTAMMCLKYTGWSRSWATFEVLKGILIKSIFVLYPSSRKYDYCHQ</sequence>
<evidence type="ECO:0000256" key="1">
    <source>
        <dbReference type="SAM" id="Phobius"/>
    </source>
</evidence>
<dbReference type="VEuPathDB" id="FungiDB:AAP_05770"/>
<evidence type="ECO:0000313" key="3">
    <source>
        <dbReference type="Proteomes" id="UP000242877"/>
    </source>
</evidence>
<organism evidence="2 3">
    <name type="scientific">Ascosphaera apis ARSEF 7405</name>
    <dbReference type="NCBI Taxonomy" id="392613"/>
    <lineage>
        <taxon>Eukaryota</taxon>
        <taxon>Fungi</taxon>
        <taxon>Dikarya</taxon>
        <taxon>Ascomycota</taxon>
        <taxon>Pezizomycotina</taxon>
        <taxon>Eurotiomycetes</taxon>
        <taxon>Eurotiomycetidae</taxon>
        <taxon>Onygenales</taxon>
        <taxon>Ascosphaeraceae</taxon>
        <taxon>Ascosphaera</taxon>
    </lineage>
</organism>
<accession>A0A167V9U7</accession>
<feature type="transmembrane region" description="Helical" evidence="1">
    <location>
        <begin position="21"/>
        <end position="41"/>
    </location>
</feature>
<keyword evidence="1" id="KW-1133">Transmembrane helix</keyword>
<evidence type="ECO:0000313" key="2">
    <source>
        <dbReference type="EMBL" id="KZZ87246.1"/>
    </source>
</evidence>
<dbReference type="Proteomes" id="UP000242877">
    <property type="component" value="Unassembled WGS sequence"/>
</dbReference>
<name>A0A167V9U7_9EURO</name>
<keyword evidence="1" id="KW-0812">Transmembrane</keyword>